<dbReference type="InterPro" id="IPR049073">
    <property type="entry name" value="T6SS_VgrG3-like_C"/>
</dbReference>
<dbReference type="Proteomes" id="UP001144372">
    <property type="component" value="Unassembled WGS sequence"/>
</dbReference>
<reference evidence="3" key="1">
    <citation type="submission" date="2022-12" db="EMBL/GenBank/DDBJ databases">
        <title>Reference genome sequencing for broad-spectrum identification of bacterial and archaeal isolates by mass spectrometry.</title>
        <authorList>
            <person name="Sekiguchi Y."/>
            <person name="Tourlousse D.M."/>
        </authorList>
    </citation>
    <scope>NUCLEOTIDE SEQUENCE</scope>
    <source>
        <strain evidence="3">ASRB1</strain>
    </source>
</reference>
<dbReference type="Pfam" id="PF21277">
    <property type="entry name" value="T6SS_VgrG3-like_C"/>
    <property type="match status" value="1"/>
</dbReference>
<dbReference type="EMBL" id="BSDR01000001">
    <property type="protein sequence ID" value="GLI33551.1"/>
    <property type="molecule type" value="Genomic_DNA"/>
</dbReference>
<name>A0A9W6D5B8_9BACT</name>
<gene>
    <name evidence="3" type="ORF">DAMNIGENAA_09840</name>
</gene>
<evidence type="ECO:0000256" key="1">
    <source>
        <dbReference type="SAM" id="MobiDB-lite"/>
    </source>
</evidence>
<keyword evidence="4" id="KW-1185">Reference proteome</keyword>
<evidence type="ECO:0000313" key="3">
    <source>
        <dbReference type="EMBL" id="GLI33551.1"/>
    </source>
</evidence>
<dbReference type="AlphaFoldDB" id="A0A9W6D5B8"/>
<comment type="caution">
    <text evidence="3">The sequence shown here is derived from an EMBL/GenBank/DDBJ whole genome shotgun (WGS) entry which is preliminary data.</text>
</comment>
<proteinExistence type="predicted"/>
<feature type="region of interest" description="Disordered" evidence="1">
    <location>
        <begin position="1"/>
        <end position="20"/>
    </location>
</feature>
<accession>A0A9W6D5B8</accession>
<evidence type="ECO:0000259" key="2">
    <source>
        <dbReference type="Pfam" id="PF21277"/>
    </source>
</evidence>
<dbReference type="RefSeq" id="WP_281792609.1">
    <property type="nucleotide sequence ID" value="NZ_BSDR01000001.1"/>
</dbReference>
<feature type="domain" description="Type VI secretion system spike protein VgrG3-like C-terminal" evidence="2">
    <location>
        <begin position="146"/>
        <end position="338"/>
    </location>
</feature>
<organism evidence="3 4">
    <name type="scientific">Desulforhabdus amnigena</name>
    <dbReference type="NCBI Taxonomy" id="40218"/>
    <lineage>
        <taxon>Bacteria</taxon>
        <taxon>Pseudomonadati</taxon>
        <taxon>Thermodesulfobacteriota</taxon>
        <taxon>Syntrophobacteria</taxon>
        <taxon>Syntrophobacterales</taxon>
        <taxon>Syntrophobacteraceae</taxon>
        <taxon>Desulforhabdus</taxon>
    </lineage>
</organism>
<evidence type="ECO:0000313" key="4">
    <source>
        <dbReference type="Proteomes" id="UP001144372"/>
    </source>
</evidence>
<protein>
    <recommendedName>
        <fullName evidence="2">Type VI secretion system spike protein VgrG3-like C-terminal domain-containing protein</fullName>
    </recommendedName>
</protein>
<sequence>MAFKITAPQGQRSSGEKVDETRNYLPHAKGEQRFDAVLNRVGTDMGRESSGADGGRGIEPPLGHFICRNAVLQFSNDAVSLPNQSGGLAELATSAFLQAMAHSSGGMVLRAYELAGRMGNFKSRNPIMAAAGESPIHSHSKSSYDLGSLSAQFESGSAGVGAIGYDRNGGTSYGMFQISSRQGTLRNFLEFLDKHAPKWSARLRESGPADTGGTDGSMPREWNRIAQEDPVRFEKLQEEFIQESHYNVALNEIQEKTGVDISAQSGVLQQVLWSTAVQHGPHGAANLFSEAVERIQSSGKEITEKQIIENVYAMRASKFGLSTPSVRAAVRARFKEEKGMALAMLEDRQAQG</sequence>